<dbReference type="PROSITE" id="PS51257">
    <property type="entry name" value="PROKAR_LIPOPROTEIN"/>
    <property type="match status" value="1"/>
</dbReference>
<dbReference type="Proteomes" id="UP000285875">
    <property type="component" value="Chromosome"/>
</dbReference>
<evidence type="ECO:0000256" key="4">
    <source>
        <dbReference type="ARBA" id="ARBA00022801"/>
    </source>
</evidence>
<evidence type="ECO:0000256" key="8">
    <source>
        <dbReference type="ARBA" id="ARBA00023326"/>
    </source>
</evidence>
<evidence type="ECO:0000256" key="5">
    <source>
        <dbReference type="ARBA" id="ARBA00023277"/>
    </source>
</evidence>
<keyword evidence="4" id="KW-0378">Hydrolase</keyword>
<sequence>MTRSSRHLMRVATPALAFAMALSACSGSAPSPSPSSSGSGASASSANGVTALSAAKIKPLVSSIGSQAGADLKPARLASGLTPPTNKWFSGLVFGGTAQPVFPMPMSFGLSGAGFSFGLPVITSSDKTIMGGYRPSIQVGAGADSWQVTRYDEMSVTLTGRKGGSPIGTVTIAQGSPFITFTAAGQRQITTNLPFAGSGSPWAVQAGEDRYGLTGSEGVSVSGGTVTVPDRGHATFYVMPEGGDAATMAALAASPLKATSSSYTLSGSTATTRLAYTTQNGSPTGIVALPHQQAGLVAGQSCDLGRYRSILGTLKLCRGTAMSWTTPTRPATAQLDLSGLDDTRRATLRKQVDADVQAFKPYPADTYFGSKALYRDAQLYTIAKQIGATSSATALRTRIVAQLNQWANPAGCGGRTSLCFYYDRTNRGIVGLTHSFGSEQFNDHHFHYGYFLYAAGVMAADDPSLVEKLRPVMTLLAADIASPSDTGAFPQRRNFDPYVSHSWASGTSPFADGNNQESASEAVNAWVGLGVWARAAGDSQLAGEATWMQALESASSLAYWTNFDTKDPVYKGFNHSITPLVWGGKRDYATWFSPEPAAALAILLIPMNPSSGYLGSDPARVRVNLGEALGSRGYRQTYGDLLLLYSALQGSAQRDAAIGQVPSLTSIDDSLTRSYILAYLYSLT</sequence>
<evidence type="ECO:0000313" key="11">
    <source>
        <dbReference type="EMBL" id="AZZ39381.1"/>
    </source>
</evidence>
<dbReference type="GO" id="GO:0000272">
    <property type="term" value="P:polysaccharide catabolic process"/>
    <property type="evidence" value="ECO:0007669"/>
    <property type="project" value="UniProtKB-KW"/>
</dbReference>
<evidence type="ECO:0000256" key="6">
    <source>
        <dbReference type="ARBA" id="ARBA00023295"/>
    </source>
</evidence>
<dbReference type="KEGG" id="aji:C0Z10_06055"/>
<dbReference type="PANTHER" id="PTHR31983:SF0">
    <property type="entry name" value="GLUCAN ENDO-1,3-BETA-D-GLUCOSIDASE 2"/>
    <property type="match status" value="1"/>
</dbReference>
<dbReference type="EMBL" id="CP025570">
    <property type="protein sequence ID" value="AZZ39381.1"/>
    <property type="molecule type" value="Genomic_DNA"/>
</dbReference>
<evidence type="ECO:0000259" key="10">
    <source>
        <dbReference type="Pfam" id="PF17652"/>
    </source>
</evidence>
<dbReference type="Gene3D" id="2.70.98.30">
    <property type="entry name" value="Golgi alpha-mannosidase II, domain 4"/>
    <property type="match status" value="1"/>
</dbReference>
<evidence type="ECO:0000256" key="7">
    <source>
        <dbReference type="ARBA" id="ARBA00023316"/>
    </source>
</evidence>
<feature type="domain" description="Glycosyl hydrolase family 81 C-terminal" evidence="10">
    <location>
        <begin position="347"/>
        <end position="616"/>
    </location>
</feature>
<feature type="chain" id="PRO_5039717870" description="glucan endo-1,3-beta-D-glucosidase" evidence="9">
    <location>
        <begin position="20"/>
        <end position="684"/>
    </location>
</feature>
<evidence type="ECO:0000256" key="1">
    <source>
        <dbReference type="ARBA" id="ARBA00000382"/>
    </source>
</evidence>
<accession>A0A3Q9UKR3</accession>
<evidence type="ECO:0000256" key="2">
    <source>
        <dbReference type="ARBA" id="ARBA00010730"/>
    </source>
</evidence>
<evidence type="ECO:0000313" key="12">
    <source>
        <dbReference type="Proteomes" id="UP000285875"/>
    </source>
</evidence>
<dbReference type="AlphaFoldDB" id="A0A3Q9UKR3"/>
<keyword evidence="5" id="KW-0119">Carbohydrate metabolism</keyword>
<comment type="similarity">
    <text evidence="2">Belongs to the glycosyl hydrolase 81 family.</text>
</comment>
<dbReference type="EC" id="3.2.1.39" evidence="3"/>
<keyword evidence="9" id="KW-0732">Signal</keyword>
<gene>
    <name evidence="11" type="ORF">C0Z10_06055</name>
</gene>
<dbReference type="Pfam" id="PF17652">
    <property type="entry name" value="Glyco_hydro81C"/>
    <property type="match status" value="1"/>
</dbReference>
<evidence type="ECO:0000256" key="3">
    <source>
        <dbReference type="ARBA" id="ARBA00012780"/>
    </source>
</evidence>
<keyword evidence="7" id="KW-0961">Cell wall biogenesis/degradation</keyword>
<proteinExistence type="inferred from homology"/>
<dbReference type="InterPro" id="IPR005200">
    <property type="entry name" value="Endo-beta-glucanase"/>
</dbReference>
<dbReference type="PANTHER" id="PTHR31983">
    <property type="entry name" value="ENDO-1,3(4)-BETA-GLUCANASE 1"/>
    <property type="match status" value="1"/>
</dbReference>
<dbReference type="GO" id="GO:0052861">
    <property type="term" value="F:endo-1,3(4)-beta-glucanase activity"/>
    <property type="evidence" value="ECO:0007669"/>
    <property type="project" value="InterPro"/>
</dbReference>
<feature type="signal peptide" evidence="9">
    <location>
        <begin position="1"/>
        <end position="19"/>
    </location>
</feature>
<dbReference type="InterPro" id="IPR040720">
    <property type="entry name" value="GH81_C"/>
</dbReference>
<dbReference type="GO" id="GO:0071555">
    <property type="term" value="P:cell wall organization"/>
    <property type="evidence" value="ECO:0007669"/>
    <property type="project" value="UniProtKB-KW"/>
</dbReference>
<dbReference type="GO" id="GO:0042973">
    <property type="term" value="F:glucan endo-1,3-beta-D-glucosidase activity"/>
    <property type="evidence" value="ECO:0007669"/>
    <property type="project" value="UniProtKB-EC"/>
</dbReference>
<organism evidence="11 12">
    <name type="scientific">Acidipropionibacterium jensenii</name>
    <dbReference type="NCBI Taxonomy" id="1749"/>
    <lineage>
        <taxon>Bacteria</taxon>
        <taxon>Bacillati</taxon>
        <taxon>Actinomycetota</taxon>
        <taxon>Actinomycetes</taxon>
        <taxon>Propionibacteriales</taxon>
        <taxon>Propionibacteriaceae</taxon>
        <taxon>Acidipropionibacterium</taxon>
    </lineage>
</organism>
<keyword evidence="6" id="KW-0326">Glycosidase</keyword>
<protein>
    <recommendedName>
        <fullName evidence="3">glucan endo-1,3-beta-D-glucosidase</fullName>
        <ecNumber evidence="3">3.2.1.39</ecNumber>
    </recommendedName>
</protein>
<keyword evidence="8" id="KW-0624">Polysaccharide degradation</keyword>
<evidence type="ECO:0000256" key="9">
    <source>
        <dbReference type="SAM" id="SignalP"/>
    </source>
</evidence>
<reference evidence="12" key="1">
    <citation type="submission" date="2017-12" db="EMBL/GenBank/DDBJ databases">
        <title>Whole genome sequencing of Acidipropionibacterium jensenii strains JS279 and JS280.</title>
        <authorList>
            <person name="Deptula P."/>
            <person name="Laine P."/>
            <person name="Smolander O.-P."/>
            <person name="Paulin L."/>
            <person name="Auvinen P."/>
            <person name="Varmanen P."/>
        </authorList>
    </citation>
    <scope>NUCLEOTIDE SEQUENCE [LARGE SCALE GENOMIC DNA]</scope>
    <source>
        <strain evidence="12">JS280</strain>
    </source>
</reference>
<comment type="catalytic activity">
    <reaction evidence="1">
        <text>Hydrolysis of (1-&gt;3)-beta-D-glucosidic linkages in (1-&gt;3)-beta-D-glucans.</text>
        <dbReference type="EC" id="3.2.1.39"/>
    </reaction>
</comment>
<name>A0A3Q9UKR3_9ACTN</name>
<dbReference type="PROSITE" id="PS52008">
    <property type="entry name" value="GH81"/>
    <property type="match status" value="1"/>
</dbReference>